<dbReference type="Pfam" id="PF01555">
    <property type="entry name" value="N6_N4_Mtase"/>
    <property type="match status" value="1"/>
</dbReference>
<proteinExistence type="inferred from homology"/>
<dbReference type="STRING" id="46224.B4102_3949"/>
<dbReference type="InterPro" id="IPR002941">
    <property type="entry name" value="DNA_methylase_N4/N6"/>
</dbReference>
<dbReference type="GO" id="GO:0003677">
    <property type="term" value="F:DNA binding"/>
    <property type="evidence" value="ECO:0007669"/>
    <property type="project" value="InterPro"/>
</dbReference>
<reference evidence="7 8" key="1">
    <citation type="submission" date="2016-01" db="EMBL/GenBank/DDBJ databases">
        <title>Genome Sequences of Twelve Sporeforming Bacillus Species Isolated from Foods.</title>
        <authorList>
            <person name="Berendsen E.M."/>
            <person name="Wells-Bennik M.H."/>
            <person name="Krawcyk A.O."/>
            <person name="De Jong A."/>
            <person name="Holsappel S."/>
            <person name="Eijlander R.T."/>
            <person name="Kuipers O.P."/>
        </authorList>
    </citation>
    <scope>NUCLEOTIDE SEQUENCE [LARGE SCALE GENOMIC DNA]</scope>
    <source>
        <strain evidence="7 8">B4102</strain>
    </source>
</reference>
<evidence type="ECO:0000256" key="2">
    <source>
        <dbReference type="ARBA" id="ARBA00022603"/>
    </source>
</evidence>
<dbReference type="AlphaFoldDB" id="A0A150KKF0"/>
<protein>
    <submittedName>
        <fullName evidence="7">Type III restriction-modification system methylation subunit</fullName>
        <ecNumber evidence="7">2.1.1.72</ecNumber>
    </submittedName>
</protein>
<evidence type="ECO:0000313" key="8">
    <source>
        <dbReference type="Proteomes" id="UP000075666"/>
    </source>
</evidence>
<dbReference type="InterPro" id="IPR002295">
    <property type="entry name" value="N4/N6-MTase_EcoPI_Mod-like"/>
</dbReference>
<name>A0A150KKF0_9BACI</name>
<evidence type="ECO:0000256" key="3">
    <source>
        <dbReference type="ARBA" id="ARBA00022679"/>
    </source>
</evidence>
<dbReference type="InterPro" id="IPR002052">
    <property type="entry name" value="DNA_methylase_N6_adenine_CS"/>
</dbReference>
<dbReference type="GO" id="GO:0008170">
    <property type="term" value="F:N-methyltransferase activity"/>
    <property type="evidence" value="ECO:0007669"/>
    <property type="project" value="InterPro"/>
</dbReference>
<dbReference type="PRINTS" id="PR00506">
    <property type="entry name" value="D21N6MTFRASE"/>
</dbReference>
<keyword evidence="8" id="KW-1185">Reference proteome</keyword>
<evidence type="ECO:0000256" key="4">
    <source>
        <dbReference type="ARBA" id="ARBA00022691"/>
    </source>
</evidence>
<dbReference type="Gene3D" id="3.40.50.150">
    <property type="entry name" value="Vaccinia Virus protein VP39"/>
    <property type="match status" value="1"/>
</dbReference>
<dbReference type="SUPFAM" id="SSF53335">
    <property type="entry name" value="S-adenosyl-L-methionine-dependent methyltransferases"/>
    <property type="match status" value="1"/>
</dbReference>
<keyword evidence="4" id="KW-0949">S-adenosyl-L-methionine</keyword>
<dbReference type="PIRSF" id="PIRSF015855">
    <property type="entry name" value="TypeIII_Mtase_mKpnI"/>
    <property type="match status" value="1"/>
</dbReference>
<dbReference type="GO" id="GO:0009307">
    <property type="term" value="P:DNA restriction-modification system"/>
    <property type="evidence" value="ECO:0007669"/>
    <property type="project" value="UniProtKB-KW"/>
</dbReference>
<dbReference type="GO" id="GO:0009007">
    <property type="term" value="F:site-specific DNA-methyltransferase (adenine-specific) activity"/>
    <property type="evidence" value="ECO:0007669"/>
    <property type="project" value="UniProtKB-EC"/>
</dbReference>
<dbReference type="RefSeq" id="WP_066235631.1">
    <property type="nucleotide sequence ID" value="NZ_LQYN01000129.1"/>
</dbReference>
<keyword evidence="3 7" id="KW-0808">Transferase</keyword>
<dbReference type="PROSITE" id="PS00092">
    <property type="entry name" value="N6_MTASE"/>
    <property type="match status" value="1"/>
</dbReference>
<feature type="domain" description="DNA methylase N-4/N-6" evidence="6">
    <location>
        <begin position="113"/>
        <end position="450"/>
    </location>
</feature>
<evidence type="ECO:0000313" key="7">
    <source>
        <dbReference type="EMBL" id="KYC89942.1"/>
    </source>
</evidence>
<dbReference type="PATRIC" id="fig|46224.3.peg.1094"/>
<evidence type="ECO:0000256" key="5">
    <source>
        <dbReference type="ARBA" id="ARBA00022747"/>
    </source>
</evidence>
<comment type="similarity">
    <text evidence="1">Belongs to the N(4)/N(6)-methyltransferase family.</text>
</comment>
<sequence>MVIKMDGNSVDITKQNIERLKELFPEVLTDGKKIDFDMLRTVLGEVVEDHNERYQFTWHGKKQAILGTQKPSKGTLRPVTEKSKNFNTTQNLYIEGDNFEVLKLLQKSYNGKIKMIYLDPPYNTGKDFVYKDDFKDGVHNYLEQTGQIDSEGNYLSTNTESNGRFHTDWLNMMYVRLKLSRNLLTEDGVIFISIDDNELVNLRKICDEIFDEKNFIGIFSVNSTPNGRDYGHIAKTHEYIVFYGKNLLSTETNLILDKERKFTYFDQSGGFNIHPLYNSNEAFNNSNRPNLYYPFYVNPNNNLQDNFYEISLEKKDGYVEVYPPLSQKNKVQFVWRWGKTKSLENLNKEIVAYKINENEYRIVQKMRHNQKLIRSILSDTTYTSRRGTAEVENIFNKKIFDFPKPINLIKTLAMAGMKNDSIILDFFSGSATTAHATMELNAEDGGNRKFIMVQLPEPLDEKSEAYKDGYRTICDIGEERIRRAGEKIKQELMEKQKDAGMLDENTVDPESLDIGFKVLKLDKSNIREWNVDFENLENELDLYDTPFIEGRTELDIVYEIMLKYGLELTYPINTFEVDGKNVYDIAFGNLFICLDKNITTSIAKAIIEKRDEYGTETSSVVFSDAGFAGNDSEKLNCIELLKDAGYPEDNLLTI</sequence>
<dbReference type="REBASE" id="149588">
    <property type="entry name" value="M.Bco4102ORF3949P"/>
</dbReference>
<accession>A0A150KKF0</accession>
<dbReference type="Proteomes" id="UP000075666">
    <property type="component" value="Unassembled WGS sequence"/>
</dbReference>
<evidence type="ECO:0000256" key="1">
    <source>
        <dbReference type="ARBA" id="ARBA00006594"/>
    </source>
</evidence>
<keyword evidence="5" id="KW-0680">Restriction system</keyword>
<dbReference type="InterPro" id="IPR029063">
    <property type="entry name" value="SAM-dependent_MTases_sf"/>
</dbReference>
<gene>
    <name evidence="7" type="ORF">B4102_3949</name>
</gene>
<dbReference type="OrthoDB" id="9800801at2"/>
<dbReference type="EMBL" id="LQYN01000129">
    <property type="protein sequence ID" value="KYC89942.1"/>
    <property type="molecule type" value="Genomic_DNA"/>
</dbReference>
<organism evidence="7 8">
    <name type="scientific">Heyndrickxia sporothermodurans</name>
    <dbReference type="NCBI Taxonomy" id="46224"/>
    <lineage>
        <taxon>Bacteria</taxon>
        <taxon>Bacillati</taxon>
        <taxon>Bacillota</taxon>
        <taxon>Bacilli</taxon>
        <taxon>Bacillales</taxon>
        <taxon>Bacillaceae</taxon>
        <taxon>Heyndrickxia</taxon>
    </lineage>
</organism>
<evidence type="ECO:0000259" key="6">
    <source>
        <dbReference type="Pfam" id="PF01555"/>
    </source>
</evidence>
<keyword evidence="2 7" id="KW-0489">Methyltransferase</keyword>
<dbReference type="EC" id="2.1.1.72" evidence="7"/>
<dbReference type="GO" id="GO:0032259">
    <property type="term" value="P:methylation"/>
    <property type="evidence" value="ECO:0007669"/>
    <property type="project" value="UniProtKB-KW"/>
</dbReference>
<comment type="caution">
    <text evidence="7">The sequence shown here is derived from an EMBL/GenBank/DDBJ whole genome shotgun (WGS) entry which is preliminary data.</text>
</comment>